<dbReference type="Gramene" id="RZC82914">
    <property type="protein sequence ID" value="RZC82914"/>
    <property type="gene ID" value="C5167_045702"/>
</dbReference>
<dbReference type="AlphaFoldDB" id="A0A4Y7LBN6"/>
<evidence type="ECO:0000313" key="3">
    <source>
        <dbReference type="Proteomes" id="UP000316621"/>
    </source>
</evidence>
<protein>
    <submittedName>
        <fullName evidence="2">Uncharacterized protein</fullName>
    </submittedName>
</protein>
<feature type="region of interest" description="Disordered" evidence="1">
    <location>
        <begin position="1"/>
        <end position="28"/>
    </location>
</feature>
<name>A0A4Y7LBN6_PAPSO</name>
<evidence type="ECO:0000256" key="1">
    <source>
        <dbReference type="SAM" id="MobiDB-lite"/>
    </source>
</evidence>
<dbReference type="STRING" id="3469.A0A4Y7LBN6"/>
<feature type="non-terminal residue" evidence="2">
    <location>
        <position position="96"/>
    </location>
</feature>
<keyword evidence="3" id="KW-1185">Reference proteome</keyword>
<proteinExistence type="predicted"/>
<accession>A0A4Y7LBN6</accession>
<organism evidence="2 3">
    <name type="scientific">Papaver somniferum</name>
    <name type="common">Opium poppy</name>
    <dbReference type="NCBI Taxonomy" id="3469"/>
    <lineage>
        <taxon>Eukaryota</taxon>
        <taxon>Viridiplantae</taxon>
        <taxon>Streptophyta</taxon>
        <taxon>Embryophyta</taxon>
        <taxon>Tracheophyta</taxon>
        <taxon>Spermatophyta</taxon>
        <taxon>Magnoliopsida</taxon>
        <taxon>Ranunculales</taxon>
        <taxon>Papaveraceae</taxon>
        <taxon>Papaveroideae</taxon>
        <taxon>Papaver</taxon>
    </lineage>
</organism>
<reference evidence="2 3" key="1">
    <citation type="journal article" date="2018" name="Science">
        <title>The opium poppy genome and morphinan production.</title>
        <authorList>
            <person name="Guo L."/>
            <person name="Winzer T."/>
            <person name="Yang X."/>
            <person name="Li Y."/>
            <person name="Ning Z."/>
            <person name="He Z."/>
            <person name="Teodor R."/>
            <person name="Lu Y."/>
            <person name="Bowser T.A."/>
            <person name="Graham I.A."/>
            <person name="Ye K."/>
        </authorList>
    </citation>
    <scope>NUCLEOTIDE SEQUENCE [LARGE SCALE GENOMIC DNA]</scope>
    <source>
        <strain evidence="3">cv. HN1</strain>
        <tissue evidence="2">Leaves</tissue>
    </source>
</reference>
<dbReference type="EMBL" id="CM010725">
    <property type="protein sequence ID" value="RZC82914.1"/>
    <property type="molecule type" value="Genomic_DNA"/>
</dbReference>
<gene>
    <name evidence="2" type="ORF">C5167_045702</name>
</gene>
<evidence type="ECO:0000313" key="2">
    <source>
        <dbReference type="EMBL" id="RZC82914.1"/>
    </source>
</evidence>
<dbReference type="Proteomes" id="UP000316621">
    <property type="component" value="Chromosome 11"/>
</dbReference>
<sequence length="96" mass="10891">MIHTKGLASHNSYAEQPKPQSHHPHEAVSDMLYHLHQVSDILYYEVLTNPVSPLLYSKTLNVPFHHATKDEVLVFSFTTDNGPRTVADLLDQLKSK</sequence>